<accession>A0A6A5QLE5</accession>
<dbReference type="OrthoDB" id="5792673at2759"/>
<dbReference type="Gene3D" id="2.170.270.10">
    <property type="entry name" value="SET domain"/>
    <property type="match status" value="1"/>
</dbReference>
<gene>
    <name evidence="2" type="ORF">BDU57DRAFT_516523</name>
</gene>
<organism evidence="2 3">
    <name type="scientific">Ampelomyces quisqualis</name>
    <name type="common">Powdery mildew agent</name>
    <dbReference type="NCBI Taxonomy" id="50730"/>
    <lineage>
        <taxon>Eukaryota</taxon>
        <taxon>Fungi</taxon>
        <taxon>Dikarya</taxon>
        <taxon>Ascomycota</taxon>
        <taxon>Pezizomycotina</taxon>
        <taxon>Dothideomycetes</taxon>
        <taxon>Pleosporomycetidae</taxon>
        <taxon>Pleosporales</taxon>
        <taxon>Pleosporineae</taxon>
        <taxon>Phaeosphaeriaceae</taxon>
        <taxon>Ampelomyces</taxon>
    </lineage>
</organism>
<dbReference type="InterPro" id="IPR001214">
    <property type="entry name" value="SET_dom"/>
</dbReference>
<evidence type="ECO:0000313" key="3">
    <source>
        <dbReference type="Proteomes" id="UP000800096"/>
    </source>
</evidence>
<dbReference type="InterPro" id="IPR046341">
    <property type="entry name" value="SET_dom_sf"/>
</dbReference>
<evidence type="ECO:0000313" key="2">
    <source>
        <dbReference type="EMBL" id="KAF1916415.1"/>
    </source>
</evidence>
<dbReference type="Pfam" id="PF00856">
    <property type="entry name" value="SET"/>
    <property type="match status" value="1"/>
</dbReference>
<feature type="domain" description="SET" evidence="1">
    <location>
        <begin position="79"/>
        <end position="192"/>
    </location>
</feature>
<dbReference type="SUPFAM" id="SSF82199">
    <property type="entry name" value="SET domain"/>
    <property type="match status" value="1"/>
</dbReference>
<dbReference type="Proteomes" id="UP000800096">
    <property type="component" value="Unassembled WGS sequence"/>
</dbReference>
<reference evidence="2" key="1">
    <citation type="journal article" date="2020" name="Stud. Mycol.">
        <title>101 Dothideomycetes genomes: a test case for predicting lifestyles and emergence of pathogens.</title>
        <authorList>
            <person name="Haridas S."/>
            <person name="Albert R."/>
            <person name="Binder M."/>
            <person name="Bloem J."/>
            <person name="Labutti K."/>
            <person name="Salamov A."/>
            <person name="Andreopoulos B."/>
            <person name="Baker S."/>
            <person name="Barry K."/>
            <person name="Bills G."/>
            <person name="Bluhm B."/>
            <person name="Cannon C."/>
            <person name="Castanera R."/>
            <person name="Culley D."/>
            <person name="Daum C."/>
            <person name="Ezra D."/>
            <person name="Gonzalez J."/>
            <person name="Henrissat B."/>
            <person name="Kuo A."/>
            <person name="Liang C."/>
            <person name="Lipzen A."/>
            <person name="Lutzoni F."/>
            <person name="Magnuson J."/>
            <person name="Mondo S."/>
            <person name="Nolan M."/>
            <person name="Ohm R."/>
            <person name="Pangilinan J."/>
            <person name="Park H.-J."/>
            <person name="Ramirez L."/>
            <person name="Alfaro M."/>
            <person name="Sun H."/>
            <person name="Tritt A."/>
            <person name="Yoshinaga Y."/>
            <person name="Zwiers L.-H."/>
            <person name="Turgeon B."/>
            <person name="Goodwin S."/>
            <person name="Spatafora J."/>
            <person name="Crous P."/>
            <person name="Grigoriev I."/>
        </authorList>
    </citation>
    <scope>NUCLEOTIDE SEQUENCE</scope>
    <source>
        <strain evidence="2">HMLAC05119</strain>
    </source>
</reference>
<sequence length="204" mass="22211">MPLSKPSAAIPKGWPSDVTYLQSSLFSQKLDADKARQLTLLKSNLPPGVQTWKSSAPHSNVRITRVVDVSHPAHGQHALCAAQHLPPGTFILPYLGYVHDQTDMDEASDYDLSLDRELGIGADASKMGNEARFINDYRGVSTTANAEFLDIFADVGSGKVEKQVGVFVLSAGKSGRRIKGIGRGEEILVSYGKGFWSERQPTRE</sequence>
<evidence type="ECO:0000259" key="1">
    <source>
        <dbReference type="Pfam" id="PF00856"/>
    </source>
</evidence>
<dbReference type="AlphaFoldDB" id="A0A6A5QLE5"/>
<keyword evidence="3" id="KW-1185">Reference proteome</keyword>
<protein>
    <recommendedName>
        <fullName evidence="1">SET domain-containing protein</fullName>
    </recommendedName>
</protein>
<name>A0A6A5QLE5_AMPQU</name>
<dbReference type="EMBL" id="ML979135">
    <property type="protein sequence ID" value="KAF1916415.1"/>
    <property type="molecule type" value="Genomic_DNA"/>
</dbReference>
<proteinExistence type="predicted"/>